<dbReference type="InterPro" id="IPR020845">
    <property type="entry name" value="AMP-binding_CS"/>
</dbReference>
<feature type="domain" description="AMP-dependent synthetase/ligase" evidence="1">
    <location>
        <begin position="31"/>
        <end position="201"/>
    </location>
</feature>
<evidence type="ECO:0000259" key="1">
    <source>
        <dbReference type="Pfam" id="PF00501"/>
    </source>
</evidence>
<evidence type="ECO:0000313" key="3">
    <source>
        <dbReference type="EMBL" id="ORV02675.1"/>
    </source>
</evidence>
<evidence type="ECO:0000259" key="2">
    <source>
        <dbReference type="Pfam" id="PF13193"/>
    </source>
</evidence>
<dbReference type="InterPro" id="IPR045851">
    <property type="entry name" value="AMP-bd_C_sf"/>
</dbReference>
<name>A0A1X1RBL5_MYCFA</name>
<dbReference type="InterPro" id="IPR000873">
    <property type="entry name" value="AMP-dep_synth/lig_dom"/>
</dbReference>
<dbReference type="STRING" id="1793.AWC04_11520"/>
<evidence type="ECO:0000313" key="4">
    <source>
        <dbReference type="Proteomes" id="UP000193484"/>
    </source>
</evidence>
<accession>A0A1X1RBL5</accession>
<dbReference type="NCBIfam" id="NF005877">
    <property type="entry name" value="PRK07824.1"/>
    <property type="match status" value="1"/>
</dbReference>
<reference evidence="3 4" key="1">
    <citation type="submission" date="2016-01" db="EMBL/GenBank/DDBJ databases">
        <title>The new phylogeny of the genus Mycobacterium.</title>
        <authorList>
            <person name="Tarcisio F."/>
            <person name="Conor M."/>
            <person name="Antonella G."/>
            <person name="Elisabetta G."/>
            <person name="Giulia F.S."/>
            <person name="Sara T."/>
            <person name="Anna F."/>
            <person name="Clotilde B."/>
            <person name="Roberto B."/>
            <person name="Veronica D.S."/>
            <person name="Fabio R."/>
            <person name="Monica P."/>
            <person name="Olivier J."/>
            <person name="Enrico T."/>
            <person name="Nicola S."/>
        </authorList>
    </citation>
    <scope>NUCLEOTIDE SEQUENCE [LARGE SCALE GENOMIC DNA]</scope>
    <source>
        <strain evidence="3 4">DSM 44179</strain>
    </source>
</reference>
<keyword evidence="4" id="KW-1185">Reference proteome</keyword>
<protein>
    <submittedName>
        <fullName evidence="3">O-succinylbenzoic acid--CoA ligase</fullName>
    </submittedName>
</protein>
<dbReference type="Pfam" id="PF13193">
    <property type="entry name" value="AMP-binding_C"/>
    <property type="match status" value="1"/>
</dbReference>
<dbReference type="GO" id="GO:0016878">
    <property type="term" value="F:acid-thiol ligase activity"/>
    <property type="evidence" value="ECO:0007669"/>
    <property type="project" value="UniProtKB-ARBA"/>
</dbReference>
<comment type="caution">
    <text evidence="3">The sequence shown here is derived from an EMBL/GenBank/DDBJ whole genome shotgun (WGS) entry which is preliminary data.</text>
</comment>
<dbReference type="AlphaFoldDB" id="A0A1X1RBL5"/>
<dbReference type="InterPro" id="IPR025110">
    <property type="entry name" value="AMP-bd_C"/>
</dbReference>
<dbReference type="EMBL" id="LQOJ01000040">
    <property type="protein sequence ID" value="ORV02675.1"/>
    <property type="molecule type" value="Genomic_DNA"/>
</dbReference>
<dbReference type="Proteomes" id="UP000193484">
    <property type="component" value="Unassembled WGS sequence"/>
</dbReference>
<dbReference type="InterPro" id="IPR042099">
    <property type="entry name" value="ANL_N_sf"/>
</dbReference>
<keyword evidence="3" id="KW-0436">Ligase</keyword>
<dbReference type="Pfam" id="PF00501">
    <property type="entry name" value="AMP-binding"/>
    <property type="match status" value="1"/>
</dbReference>
<dbReference type="PANTHER" id="PTHR43767:SF1">
    <property type="entry name" value="NONRIBOSOMAL PEPTIDE SYNTHASE PES1 (EUROFUNG)-RELATED"/>
    <property type="match status" value="1"/>
</dbReference>
<proteinExistence type="predicted"/>
<sequence>MAGRVAPLLPLAGDDPHSRAIAAALRAGAPIDDDITLVVPTSGSTGIPKGALLSTAAVLAGAAATHARLGGPGSWLLALPAHHIAGLQVLVRALAAGTTPVRLDVSAGFDPAALPAAVAALAPGRRYLSVVSNQLAAALADPAATAALAELDAVLLGGGPAPAGVLAAAAAAGVAVVRSYGMSETAGGCVYDGVPLDGVRVRLDPGGRIRLGGPTLARGYRNPVHPDPFAEPGWFATDDLGEFDDAGRLRVIGRRDDAIATGGLKVFPQPVEEALLSHPAVAEAVVFGLPDERLGQRVAAAITLVAGAAAPDVAELRDWVAGRLDRRAAPRAVFVVAEIPRRGIGKPDRRALAARFG</sequence>
<gene>
    <name evidence="3" type="ORF">AWC04_11520</name>
</gene>
<dbReference type="SUPFAM" id="SSF56801">
    <property type="entry name" value="Acetyl-CoA synthetase-like"/>
    <property type="match status" value="1"/>
</dbReference>
<organism evidence="3 4">
    <name type="scientific">Mycolicibacterium fallax</name>
    <name type="common">Mycobacterium fallax</name>
    <dbReference type="NCBI Taxonomy" id="1793"/>
    <lineage>
        <taxon>Bacteria</taxon>
        <taxon>Bacillati</taxon>
        <taxon>Actinomycetota</taxon>
        <taxon>Actinomycetes</taxon>
        <taxon>Mycobacteriales</taxon>
        <taxon>Mycobacteriaceae</taxon>
        <taxon>Mycolicibacterium</taxon>
    </lineage>
</organism>
<dbReference type="Gene3D" id="3.30.300.30">
    <property type="match status" value="1"/>
</dbReference>
<dbReference type="Gene3D" id="3.40.50.12780">
    <property type="entry name" value="N-terminal domain of ligase-like"/>
    <property type="match status" value="1"/>
</dbReference>
<dbReference type="InterPro" id="IPR050237">
    <property type="entry name" value="ATP-dep_AMP-bd_enzyme"/>
</dbReference>
<dbReference type="PROSITE" id="PS00455">
    <property type="entry name" value="AMP_BINDING"/>
    <property type="match status" value="1"/>
</dbReference>
<dbReference type="PANTHER" id="PTHR43767">
    <property type="entry name" value="LONG-CHAIN-FATTY-ACID--COA LIGASE"/>
    <property type="match status" value="1"/>
</dbReference>
<feature type="domain" description="AMP-binding enzyme C-terminal" evidence="2">
    <location>
        <begin position="271"/>
        <end position="346"/>
    </location>
</feature>